<dbReference type="PANTHER" id="PTHR40940">
    <property type="entry name" value="PROTEIN BATD-RELATED"/>
    <property type="match status" value="1"/>
</dbReference>
<organism evidence="1 2">
    <name type="scientific">Yoonia maritima</name>
    <dbReference type="NCBI Taxonomy" id="1435347"/>
    <lineage>
        <taxon>Bacteria</taxon>
        <taxon>Pseudomonadati</taxon>
        <taxon>Pseudomonadota</taxon>
        <taxon>Alphaproteobacteria</taxon>
        <taxon>Rhodobacterales</taxon>
        <taxon>Paracoccaceae</taxon>
        <taxon>Yoonia</taxon>
    </lineage>
</organism>
<dbReference type="AlphaFoldDB" id="A0A2T0VY71"/>
<reference evidence="1 2" key="1">
    <citation type="submission" date="2018-03" db="EMBL/GenBank/DDBJ databases">
        <title>Genomic Encyclopedia of Archaeal and Bacterial Type Strains, Phase II (KMG-II): from individual species to whole genera.</title>
        <authorList>
            <person name="Goeker M."/>
        </authorList>
    </citation>
    <scope>NUCLEOTIDE SEQUENCE [LARGE SCALE GENOMIC DNA]</scope>
    <source>
        <strain evidence="1 2">DSM 101533</strain>
    </source>
</reference>
<gene>
    <name evidence="1" type="ORF">CLV80_10610</name>
</gene>
<evidence type="ECO:0000313" key="2">
    <source>
        <dbReference type="Proteomes" id="UP000238007"/>
    </source>
</evidence>
<proteinExistence type="predicted"/>
<accession>A0A2T0VY71</accession>
<dbReference type="Proteomes" id="UP000238007">
    <property type="component" value="Unassembled WGS sequence"/>
</dbReference>
<dbReference type="InterPro" id="IPR025738">
    <property type="entry name" value="BatD"/>
</dbReference>
<sequence>MVRAFYAILLAAWWVVPVWAQTSTVDPDDLTLSVTVEPLPDPLMRQEMVLITIHGIYKRHITLESLEQPDFDGFNWMQLGQDHWFESLLDGRPVKNMRRRMAVFPDKTGTLEIGPFKHHLTLLDENNKWFEHTITSEPVTINVTPEPQSDDWWFPVRGLRVSDDWSNAPDQLSKGEGVLRVIRISALGASPDMIPPMPELTSPSALIFAHPEKRLVDLTSRGPEAIAFWRWTVTPTNGHSAILEPITFSYFDTVAREMREVSIAPQRVAFGDVVGAPVSDQRTPVETSRIHPLVLRICGIIAFLSGVLAVTRGETLSRYYLRQRLRSWRLQCQLRWAIWRHDMAGVRASAHAIDQLYGYSIERSELLSELDSHLFGRSFDPNIPEKFAFRLRQTLLIGGLHTNVH</sequence>
<dbReference type="OrthoDB" id="7688940at2"/>
<comment type="caution">
    <text evidence="1">The sequence shown here is derived from an EMBL/GenBank/DDBJ whole genome shotgun (WGS) entry which is preliminary data.</text>
</comment>
<dbReference type="RefSeq" id="WP_106357675.1">
    <property type="nucleotide sequence ID" value="NZ_PVTP01000006.1"/>
</dbReference>
<evidence type="ECO:0000313" key="1">
    <source>
        <dbReference type="EMBL" id="PRY77166.1"/>
    </source>
</evidence>
<name>A0A2T0VY71_9RHOB</name>
<dbReference type="EMBL" id="PVTP01000006">
    <property type="protein sequence ID" value="PRY77166.1"/>
    <property type="molecule type" value="Genomic_DNA"/>
</dbReference>
<keyword evidence="2" id="KW-1185">Reference proteome</keyword>
<protein>
    <submittedName>
        <fullName evidence="1">Oxygen tolerance protein BatD</fullName>
    </submittedName>
</protein>
<dbReference type="PANTHER" id="PTHR40940:SF1">
    <property type="entry name" value="PROTEIN BATD"/>
    <property type="match status" value="1"/>
</dbReference>